<dbReference type="InterPro" id="IPR020476">
    <property type="entry name" value="Nudix_hydrolase"/>
</dbReference>
<dbReference type="Gene3D" id="3.90.79.10">
    <property type="entry name" value="Nucleoside Triphosphate Pyrophosphohydrolase"/>
    <property type="match status" value="1"/>
</dbReference>
<comment type="function">
    <text evidence="8">Acts on ADP-mannose and ADP-glucose as well as ADP-ribose. Prevents glycogen biosynthesis. The reaction catalyzed by this enzyme is a limiting step of the gluconeogenic process.</text>
</comment>
<feature type="domain" description="Nudix hydrolase" evidence="16">
    <location>
        <begin position="217"/>
        <end position="357"/>
    </location>
</feature>
<dbReference type="PROSITE" id="PS51462">
    <property type="entry name" value="NUDIX"/>
    <property type="match status" value="1"/>
</dbReference>
<evidence type="ECO:0000256" key="10">
    <source>
        <dbReference type="ARBA" id="ARBA00030308"/>
    </source>
</evidence>
<evidence type="ECO:0000256" key="4">
    <source>
        <dbReference type="ARBA" id="ARBA00013297"/>
    </source>
</evidence>
<comment type="cofactor">
    <cofactor evidence="1 13">
        <name>Mg(2+)</name>
        <dbReference type="ChEBI" id="CHEBI:18420"/>
    </cofactor>
</comment>
<protein>
    <recommendedName>
        <fullName evidence="4">ADP-ribose pyrophosphatase</fullName>
        <ecNumber evidence="3">3.6.1.13</ecNumber>
    </recommendedName>
    <alternativeName>
        <fullName evidence="9">ADP-ribose diphosphatase</fullName>
    </alternativeName>
    <alternativeName>
        <fullName evidence="11">ADP-ribose phosphohydrolase</fullName>
    </alternativeName>
    <alternativeName>
        <fullName evidence="10">Adenosine diphosphoribose pyrophosphatase</fullName>
    </alternativeName>
</protein>
<dbReference type="Pfam" id="PF00293">
    <property type="entry name" value="NUDIX"/>
    <property type="match status" value="1"/>
</dbReference>
<dbReference type="InterPro" id="IPR020084">
    <property type="entry name" value="NUDIX_hydrolase_CS"/>
</dbReference>
<evidence type="ECO:0000256" key="14">
    <source>
        <dbReference type="PIRSR" id="PIRSR604385-3"/>
    </source>
</evidence>
<dbReference type="PRINTS" id="PR00502">
    <property type="entry name" value="NUDIXFAMILY"/>
</dbReference>
<sequence>MDLFLYGTLRLPQLLERVAGGRVETRAATLPGYRVVREAGGTLPFLVEAPGEIAAGLLIADPSPAVRARLDAYELPFGYRLAPVTAEVDGVPHPAGVYLPGPEGQASDRPWRLDEWEVEDGALTLLAAEEFDLTVDEIGPEALARNWHMVRHRASARLRAAGETQPATLRHAARPGEVERIGPPRLSGRFFRHAAFRMRHRTFSGGTSPDLDREALLGADAALVLPYDAATGEVLLIEQVRTGPILRGAANPWMLEPPAGIVDAGETPEEAARRETWEETGLAEVELRRMFTVYASPGSTTDVFHCFAGLADLSGIGTRAGGLAVENEDLRTHVLPLDAALALIDTGEINVGPLVMMLLWTDRHRAALAGPG</sequence>
<evidence type="ECO:0000256" key="1">
    <source>
        <dbReference type="ARBA" id="ARBA00001946"/>
    </source>
</evidence>
<dbReference type="PANTHER" id="PTHR11839:SF5">
    <property type="entry name" value="ADP-RIBOSE PYROPHOSPHATASE"/>
    <property type="match status" value="1"/>
</dbReference>
<keyword evidence="5 13" id="KW-0479">Metal-binding</keyword>
<dbReference type="CDD" id="cd06661">
    <property type="entry name" value="GGCT_like"/>
    <property type="match status" value="1"/>
</dbReference>
<feature type="binding site" evidence="13">
    <location>
        <position position="328"/>
    </location>
    <ligand>
        <name>Mg(2+)</name>
        <dbReference type="ChEBI" id="CHEBI:18420"/>
        <label>1</label>
    </ligand>
</feature>
<dbReference type="GO" id="GO:0019144">
    <property type="term" value="F:ADP-sugar diphosphatase activity"/>
    <property type="evidence" value="ECO:0007669"/>
    <property type="project" value="TreeGrafter"/>
</dbReference>
<dbReference type="PROSITE" id="PS00893">
    <property type="entry name" value="NUDIX_BOX"/>
    <property type="match status" value="1"/>
</dbReference>
<evidence type="ECO:0000256" key="13">
    <source>
        <dbReference type="PIRSR" id="PIRSR604385-2"/>
    </source>
</evidence>
<dbReference type="InterPro" id="IPR000086">
    <property type="entry name" value="NUDIX_hydrolase_dom"/>
</dbReference>
<dbReference type="Pfam" id="PF06094">
    <property type="entry name" value="GGACT"/>
    <property type="match status" value="1"/>
</dbReference>
<dbReference type="CDD" id="cd24155">
    <property type="entry name" value="NUDIX_ADPRase"/>
    <property type="match status" value="1"/>
</dbReference>
<dbReference type="SUPFAM" id="SSF110857">
    <property type="entry name" value="Gamma-glutamyl cyclotransferase-like"/>
    <property type="match status" value="1"/>
</dbReference>
<dbReference type="InterPro" id="IPR015797">
    <property type="entry name" value="NUDIX_hydrolase-like_dom_sf"/>
</dbReference>
<dbReference type="GO" id="GO:0019693">
    <property type="term" value="P:ribose phosphate metabolic process"/>
    <property type="evidence" value="ECO:0007669"/>
    <property type="project" value="TreeGrafter"/>
</dbReference>
<dbReference type="GO" id="GO:0047631">
    <property type="term" value="F:ADP-ribose diphosphatase activity"/>
    <property type="evidence" value="ECO:0007669"/>
    <property type="project" value="UniProtKB-EC"/>
</dbReference>
<organism evidence="17 18">
    <name type="scientific">Wenxinia marina DSM 24838</name>
    <dbReference type="NCBI Taxonomy" id="1123501"/>
    <lineage>
        <taxon>Bacteria</taxon>
        <taxon>Pseudomonadati</taxon>
        <taxon>Pseudomonadota</taxon>
        <taxon>Alphaproteobacteria</taxon>
        <taxon>Rhodobacterales</taxon>
        <taxon>Roseobacteraceae</taxon>
        <taxon>Wenxinia</taxon>
    </lineage>
</organism>
<keyword evidence="18" id="KW-1185">Reference proteome</keyword>
<dbReference type="GO" id="GO:0005829">
    <property type="term" value="C:cytosol"/>
    <property type="evidence" value="ECO:0007669"/>
    <property type="project" value="TreeGrafter"/>
</dbReference>
<comment type="catalytic activity">
    <reaction evidence="12">
        <text>ADP-D-ribose + H2O = D-ribose 5-phosphate + AMP + 2 H(+)</text>
        <dbReference type="Rhea" id="RHEA:10412"/>
        <dbReference type="ChEBI" id="CHEBI:15377"/>
        <dbReference type="ChEBI" id="CHEBI:15378"/>
        <dbReference type="ChEBI" id="CHEBI:57967"/>
        <dbReference type="ChEBI" id="CHEBI:78346"/>
        <dbReference type="ChEBI" id="CHEBI:456215"/>
        <dbReference type="EC" id="3.6.1.13"/>
    </reaction>
</comment>
<dbReference type="InterPro" id="IPR036568">
    <property type="entry name" value="GGCT-like_sf"/>
</dbReference>
<gene>
    <name evidence="17" type="ORF">Wenmar_01900</name>
</gene>
<evidence type="ECO:0000259" key="16">
    <source>
        <dbReference type="PROSITE" id="PS51462"/>
    </source>
</evidence>
<evidence type="ECO:0000256" key="11">
    <source>
        <dbReference type="ARBA" id="ARBA00033056"/>
    </source>
</evidence>
<comment type="caution">
    <text evidence="17">The sequence shown here is derived from an EMBL/GenBank/DDBJ whole genome shotgun (WGS) entry which is preliminary data.</text>
</comment>
<evidence type="ECO:0000256" key="8">
    <source>
        <dbReference type="ARBA" id="ARBA00025164"/>
    </source>
</evidence>
<evidence type="ECO:0000313" key="17">
    <source>
        <dbReference type="EMBL" id="KIQ69537.1"/>
    </source>
</evidence>
<evidence type="ECO:0000256" key="3">
    <source>
        <dbReference type="ARBA" id="ARBA00012453"/>
    </source>
</evidence>
<evidence type="ECO:0000256" key="6">
    <source>
        <dbReference type="ARBA" id="ARBA00022801"/>
    </source>
</evidence>
<dbReference type="AlphaFoldDB" id="A0A0D0QB75"/>
<dbReference type="PANTHER" id="PTHR11839">
    <property type="entry name" value="UDP/ADP-SUGAR PYROPHOSPHATASE"/>
    <property type="match status" value="1"/>
</dbReference>
<name>A0A0D0QB75_9RHOB</name>
<reference evidence="17 18" key="1">
    <citation type="submission" date="2013-01" db="EMBL/GenBank/DDBJ databases">
        <authorList>
            <person name="Fiebig A."/>
            <person name="Goeker M."/>
            <person name="Klenk H.-P.P."/>
        </authorList>
    </citation>
    <scope>NUCLEOTIDE SEQUENCE [LARGE SCALE GENOMIC DNA]</scope>
    <source>
        <strain evidence="17 18">DSM 24838</strain>
    </source>
</reference>
<evidence type="ECO:0000256" key="2">
    <source>
        <dbReference type="ARBA" id="ARBA00007482"/>
    </source>
</evidence>
<evidence type="ECO:0000256" key="15">
    <source>
        <dbReference type="RuleBase" id="RU003476"/>
    </source>
</evidence>
<evidence type="ECO:0000256" key="7">
    <source>
        <dbReference type="ARBA" id="ARBA00022842"/>
    </source>
</evidence>
<feature type="binding site" evidence="13">
    <location>
        <position position="279"/>
    </location>
    <ligand>
        <name>Mg(2+)</name>
        <dbReference type="ChEBI" id="CHEBI:18420"/>
        <label>1</label>
    </ligand>
</feature>
<dbReference type="Gene3D" id="3.10.490.10">
    <property type="entry name" value="Gamma-glutamyl cyclotransferase-like"/>
    <property type="match status" value="1"/>
</dbReference>
<dbReference type="InterPro" id="IPR009288">
    <property type="entry name" value="AIG2-like_dom"/>
</dbReference>
<keyword evidence="7 13" id="KW-0460">Magnesium</keyword>
<dbReference type="eggNOG" id="COG0494">
    <property type="taxonomic scope" value="Bacteria"/>
</dbReference>
<evidence type="ECO:0000313" key="18">
    <source>
        <dbReference type="Proteomes" id="UP000035100"/>
    </source>
</evidence>
<dbReference type="GO" id="GO:0006753">
    <property type="term" value="P:nucleoside phosphate metabolic process"/>
    <property type="evidence" value="ECO:0007669"/>
    <property type="project" value="TreeGrafter"/>
</dbReference>
<dbReference type="EMBL" id="AONG01000009">
    <property type="protein sequence ID" value="KIQ69537.1"/>
    <property type="molecule type" value="Genomic_DNA"/>
</dbReference>
<dbReference type="EC" id="3.6.1.13" evidence="3"/>
<feature type="short sequence motif" description="Nudix box" evidence="14">
    <location>
        <begin position="260"/>
        <end position="282"/>
    </location>
</feature>
<proteinExistence type="inferred from homology"/>
<accession>A0A0D0QB75</accession>
<evidence type="ECO:0000256" key="5">
    <source>
        <dbReference type="ARBA" id="ARBA00022723"/>
    </source>
</evidence>
<dbReference type="InterPro" id="IPR013024">
    <property type="entry name" value="GGCT-like"/>
</dbReference>
<dbReference type="RefSeq" id="WP_018303670.1">
    <property type="nucleotide sequence ID" value="NZ_KB902299.1"/>
</dbReference>
<comment type="similarity">
    <text evidence="2">Belongs to the Nudix hydrolase family. NudF subfamily.</text>
</comment>
<dbReference type="InterPro" id="IPR004385">
    <property type="entry name" value="NDP_pyrophosphatase"/>
</dbReference>
<keyword evidence="6 15" id="KW-0378">Hydrolase</keyword>
<feature type="binding site" evidence="13">
    <location>
        <position position="275"/>
    </location>
    <ligand>
        <name>Mg(2+)</name>
        <dbReference type="ChEBI" id="CHEBI:18420"/>
        <label>1</label>
    </ligand>
</feature>
<evidence type="ECO:0000256" key="9">
    <source>
        <dbReference type="ARBA" id="ARBA00030162"/>
    </source>
</evidence>
<dbReference type="GO" id="GO:0046872">
    <property type="term" value="F:metal ion binding"/>
    <property type="evidence" value="ECO:0007669"/>
    <property type="project" value="UniProtKB-KW"/>
</dbReference>
<dbReference type="Proteomes" id="UP000035100">
    <property type="component" value="Unassembled WGS sequence"/>
</dbReference>
<feature type="binding site" evidence="13">
    <location>
        <position position="259"/>
    </location>
    <ligand>
        <name>Mg(2+)</name>
        <dbReference type="ChEBI" id="CHEBI:18420"/>
        <label>1</label>
    </ligand>
</feature>
<dbReference type="STRING" id="1123501.Wenmar_01900"/>
<dbReference type="OrthoDB" id="5292471at2"/>
<evidence type="ECO:0000256" key="12">
    <source>
        <dbReference type="ARBA" id="ARBA00049546"/>
    </source>
</evidence>
<dbReference type="SUPFAM" id="SSF55811">
    <property type="entry name" value="Nudix"/>
    <property type="match status" value="1"/>
</dbReference>
<dbReference type="NCBIfam" id="TIGR00052">
    <property type="entry name" value="nudix-type nucleoside diphosphatase, YffH/AdpP family"/>
    <property type="match status" value="1"/>
</dbReference>